<dbReference type="EMBL" id="BAABAQ010000021">
    <property type="protein sequence ID" value="GAA4209719.1"/>
    <property type="molecule type" value="Genomic_DNA"/>
</dbReference>
<accession>A0ABP8BLU5</accession>
<feature type="compositionally biased region" description="Gly residues" evidence="1">
    <location>
        <begin position="1"/>
        <end position="10"/>
    </location>
</feature>
<evidence type="ECO:0000313" key="2">
    <source>
        <dbReference type="EMBL" id="GAA4209719.1"/>
    </source>
</evidence>
<feature type="compositionally biased region" description="Basic and acidic residues" evidence="1">
    <location>
        <begin position="16"/>
        <end position="30"/>
    </location>
</feature>
<sequence length="93" mass="9425">MPESGGGRVRGTGTAKENETEKWGSLDRGMRVGKPGVEVGVEGVRVGGVSEEAGGGRFAWAGRLTGRGLARRGSLGAGGVRGHRPDAVGVSPR</sequence>
<organism evidence="2 3">
    <name type="scientific">Streptosporangium oxazolinicum</name>
    <dbReference type="NCBI Taxonomy" id="909287"/>
    <lineage>
        <taxon>Bacteria</taxon>
        <taxon>Bacillati</taxon>
        <taxon>Actinomycetota</taxon>
        <taxon>Actinomycetes</taxon>
        <taxon>Streptosporangiales</taxon>
        <taxon>Streptosporangiaceae</taxon>
        <taxon>Streptosporangium</taxon>
    </lineage>
</organism>
<comment type="caution">
    <text evidence="2">The sequence shown here is derived from an EMBL/GenBank/DDBJ whole genome shotgun (WGS) entry which is preliminary data.</text>
</comment>
<proteinExistence type="predicted"/>
<gene>
    <name evidence="2" type="ORF">GCM10022252_76550</name>
</gene>
<keyword evidence="3" id="KW-1185">Reference proteome</keyword>
<feature type="region of interest" description="Disordered" evidence="1">
    <location>
        <begin position="1"/>
        <end position="34"/>
    </location>
</feature>
<reference evidence="3" key="1">
    <citation type="journal article" date="2019" name="Int. J. Syst. Evol. Microbiol.">
        <title>The Global Catalogue of Microorganisms (GCM) 10K type strain sequencing project: providing services to taxonomists for standard genome sequencing and annotation.</title>
        <authorList>
            <consortium name="The Broad Institute Genomics Platform"/>
            <consortium name="The Broad Institute Genome Sequencing Center for Infectious Disease"/>
            <person name="Wu L."/>
            <person name="Ma J."/>
        </authorList>
    </citation>
    <scope>NUCLEOTIDE SEQUENCE [LARGE SCALE GENOMIC DNA]</scope>
    <source>
        <strain evidence="3">JCM 17388</strain>
    </source>
</reference>
<dbReference type="Proteomes" id="UP001501251">
    <property type="component" value="Unassembled WGS sequence"/>
</dbReference>
<feature type="region of interest" description="Disordered" evidence="1">
    <location>
        <begin position="71"/>
        <end position="93"/>
    </location>
</feature>
<evidence type="ECO:0000256" key="1">
    <source>
        <dbReference type="SAM" id="MobiDB-lite"/>
    </source>
</evidence>
<name>A0ABP8BLU5_9ACTN</name>
<evidence type="ECO:0000313" key="3">
    <source>
        <dbReference type="Proteomes" id="UP001501251"/>
    </source>
</evidence>
<protein>
    <submittedName>
        <fullName evidence="2">Uncharacterized protein</fullName>
    </submittedName>
</protein>